<dbReference type="InterPro" id="IPR049468">
    <property type="entry name" value="Restrct_endonuc-II-like_dom"/>
</dbReference>
<dbReference type="EMBL" id="FNDZ01000004">
    <property type="protein sequence ID" value="SDI82488.1"/>
    <property type="molecule type" value="Genomic_DNA"/>
</dbReference>
<dbReference type="InterPro" id="IPR041679">
    <property type="entry name" value="DNA2/NAM7-like_C"/>
</dbReference>
<dbReference type="Proteomes" id="UP000183255">
    <property type="component" value="Unassembled WGS sequence"/>
</dbReference>
<dbReference type="InterPro" id="IPR027417">
    <property type="entry name" value="P-loop_NTPase"/>
</dbReference>
<protein>
    <submittedName>
        <fullName evidence="4">Part of AAA domain-containing protein</fullName>
    </submittedName>
</protein>
<dbReference type="GO" id="GO:0004386">
    <property type="term" value="F:helicase activity"/>
    <property type="evidence" value="ECO:0007669"/>
    <property type="project" value="InterPro"/>
</dbReference>
<sequence length="1904" mass="216430">MKVKNLIGLDLVYAETLHYAMTVQNIPFIRKCVLKNLSDEAFSEITVKFTFSENLAEEVLIAVSSLPSQGEMDLGSIQISLRKEMLFLLTEMVHLSMKVQVMKNEETLYEHHYPIEVLSYNQWQGAETMPELLAAFVTPNHPSIDGILVEASELLKSSGKDPSFEGYQSRNPNRVQEEVHAIYQAIANRGIRYIGPPASFYETGQRIRLSSEVLENAMGTCLDLTLLLCSCLEAISLHPLILLLEGHSCLGYWLEEEFFQDPVLYDVATLRKRTAEGMGYIGVLETTSLREGLRLSFEEAAAQGVQQLEKEGVFLLGVDVKRARAGGILPLPERVEKDGKILLLEEAARKDRADNIPELKEVVRVLFEEKEGILDKKSRWERKLLDLSLRNQLLSYQEKRKGLRLLAPDIKLLEDMLYEGKEYTLLSRLKDLDRMEGSDALSPKEIEERFRELLQGEFTQGKLRTLLGDEDLEKKITRIFREARTQMEESGANQLFLTVGMLKWYETDSSQKARYAPILLIPVELKKKLGKFTYSLSARDEDTLMNVTLLEKLKMDFSMDVNGLEELPVDERGVHVLEVLSRIRGVILGKKRWDVLEETHLGLFSFSKFVLWHDLKTQGDAMRNNEIIASLLEGKRTFPLEEEDLEETPEADPSKILLPVSTDASQLNAVKEALKGKSFVLHGPPGTGKSQTITTIIANALYQGKKVLFVAEKMAALSVVQKRLENLGLGHFSLEVHSNKSKKTAILKKLEETTKTAKHGTGRFEEEAARLKEIRDELATYVMKLYQKDPLGFSAYEYIGGLEYLSEVPKIRDFRVSVDSLKKEDLLKLCRLAEEFSSSVQATGPYEDAPLKGIGLTDYQLHLKERLYEPLEELTTAASNLQKALEIETGTLQEQLSTRKKLNAYMDFIAFMQEKTMEDLYLFDFSTDEILPALQKNWRDLENLLNTLDAAYTDELYKLPWKNLEEEYAKGVTQGKVLGFLQRRKVLKALSSVKKSGSSTEEEMVPLFETLHKIQRVKEEIKMQSSGRTLPGSSHSEKPMSQVFETLRGEKEHLHEILGAFDQEEKKQILTTKDKVQGEPGKRLLETHKSFRSAFMALDSMLQLQIDTLDSLEGSYPVRLLDRLLTYRNNLDQLRSFTRYNEISKVLEENGLISLVEAYQTSSIPPEQMKDAVLKSIYTIGFQAVLEREPLLMKVSGESYEEKIRYFKEVTVQYEEAAIKEIVSVLSSRVPDLLKEASSSSEVGILQRAIRSGGRGMTLRSLFEKLPHLLPRITPCMLMSPLSVAQYLGPAKAYFDLVIFDEASQMPTAEAVGAMSRGKHVVIVGDPKQLPPTTFFQAERELEEEDGVLEDLDNILEDALALSLPETSLLWHYRSRHESLIAFSNKTYYENKLYTYPSPKERISKVSYEYVSSVYGRGGSRANRVEAEKVVAEILARAEKKDAMESIGVVTFSTAQKDMIEDLLGEAFRDKPELEEKFMTPEEPLFVKNLENVQGDERDVILFSIGYGPDENGKITLNFGPLNRENGWKRLNVAITRAKKEMKIFTSIQPEQMDITRTSARGVENLKEFLEYARRGRSLLTLDALKREEKDETFLYSVKRALEEKGLQVDALVGSSKYRVDLGIINETDNSYKLGLQCFGASYQEAETVRDRDVLQESVLKGLGWHIHKVHPLDWTENKEHEMEKIFSILRNLENTSSEKEPARSMRPLEPEAPAAPFLSQEGGIPYQEASFTLKTFSSEEFRMPKNTRQLKDVILGIAEIEAPISLPVLYRQVLKAFSVRYTEKNVETIDAVLSSLGFELREENGILFLYSGKEDSLKTFRTATKTLKREVLDLPETELLQGARFLLKTQISLPEEALKEELLKIFGLKKYTEEEAGKLSDVLHQLSKEPQITVKDGIYVYQA</sequence>
<feature type="domain" description="DNA2/NAM7 helicase helicase" evidence="1">
    <location>
        <begin position="1294"/>
        <end position="1335"/>
    </location>
</feature>
<feature type="domain" description="DNA2/NAM7 helicase helicase" evidence="1">
    <location>
        <begin position="662"/>
        <end position="732"/>
    </location>
</feature>
<feature type="domain" description="DNA2/NAM7 helicase-like C-terminal" evidence="2">
    <location>
        <begin position="1366"/>
        <end position="1546"/>
    </location>
</feature>
<dbReference type="RefSeq" id="WP_031575701.1">
    <property type="nucleotide sequence ID" value="NZ_FNDZ01000004.1"/>
</dbReference>
<dbReference type="InterPro" id="IPR045055">
    <property type="entry name" value="DNA2/NAM7-like"/>
</dbReference>
<dbReference type="Pfam" id="PF13086">
    <property type="entry name" value="AAA_11"/>
    <property type="match status" value="2"/>
</dbReference>
<evidence type="ECO:0000313" key="4">
    <source>
        <dbReference type="EMBL" id="SDI82488.1"/>
    </source>
</evidence>
<dbReference type="Pfam" id="PF13195">
    <property type="entry name" value="DUF4011"/>
    <property type="match status" value="1"/>
</dbReference>
<dbReference type="InterPro" id="IPR025103">
    <property type="entry name" value="DUF4011"/>
</dbReference>
<organism evidence="4 5">
    <name type="scientific">Proteiniclasticum ruminis</name>
    <dbReference type="NCBI Taxonomy" id="398199"/>
    <lineage>
        <taxon>Bacteria</taxon>
        <taxon>Bacillati</taxon>
        <taxon>Bacillota</taxon>
        <taxon>Clostridia</taxon>
        <taxon>Eubacteriales</taxon>
        <taxon>Clostridiaceae</taxon>
        <taxon>Proteiniclasticum</taxon>
    </lineage>
</organism>
<proteinExistence type="predicted"/>
<dbReference type="Gene3D" id="3.40.50.300">
    <property type="entry name" value="P-loop containing nucleotide triphosphate hydrolases"/>
    <property type="match status" value="3"/>
</dbReference>
<evidence type="ECO:0000259" key="1">
    <source>
        <dbReference type="Pfam" id="PF13086"/>
    </source>
</evidence>
<dbReference type="Pfam" id="PF13087">
    <property type="entry name" value="AAA_12"/>
    <property type="match status" value="1"/>
</dbReference>
<reference evidence="4 5" key="1">
    <citation type="submission" date="2016-10" db="EMBL/GenBank/DDBJ databases">
        <authorList>
            <person name="de Groot N.N."/>
        </authorList>
    </citation>
    <scope>NUCLEOTIDE SEQUENCE [LARGE SCALE GENOMIC DNA]</scope>
    <source>
        <strain evidence="4 5">CGMCC 1.5058</strain>
    </source>
</reference>
<name>A0A1G8NQL2_9CLOT</name>
<dbReference type="Gene3D" id="3.10.620.30">
    <property type="match status" value="1"/>
</dbReference>
<dbReference type="Pfam" id="PF18741">
    <property type="entry name" value="MTES_1575"/>
    <property type="match status" value="1"/>
</dbReference>
<dbReference type="FunFam" id="3.40.50.300:FF:002063">
    <property type="entry name" value="DNA helicase related protein"/>
    <property type="match status" value="1"/>
</dbReference>
<dbReference type="PANTHER" id="PTHR10887:SF530">
    <property type="entry name" value="SUPERFAMILY I DNA HELICASES"/>
    <property type="match status" value="1"/>
</dbReference>
<evidence type="ECO:0000259" key="2">
    <source>
        <dbReference type="Pfam" id="PF13087"/>
    </source>
</evidence>
<dbReference type="SUPFAM" id="SSF52540">
    <property type="entry name" value="P-loop containing nucleoside triphosphate hydrolases"/>
    <property type="match status" value="1"/>
</dbReference>
<dbReference type="InterPro" id="IPR041677">
    <property type="entry name" value="DNA2/NAM7_AAA_11"/>
</dbReference>
<accession>A0A1G8NQL2</accession>
<dbReference type="PANTHER" id="PTHR10887">
    <property type="entry name" value="DNA2/NAM7 HELICASE FAMILY"/>
    <property type="match status" value="1"/>
</dbReference>
<gene>
    <name evidence="4" type="ORF">SAMN05421804_104273</name>
</gene>
<evidence type="ECO:0000313" key="5">
    <source>
        <dbReference type="Proteomes" id="UP000183255"/>
    </source>
</evidence>
<dbReference type="CDD" id="cd18808">
    <property type="entry name" value="SF1_C_Upf1"/>
    <property type="match status" value="1"/>
</dbReference>
<evidence type="ECO:0000259" key="3">
    <source>
        <dbReference type="Pfam" id="PF18741"/>
    </source>
</evidence>
<dbReference type="InterPro" id="IPR047187">
    <property type="entry name" value="SF1_C_Upf1"/>
</dbReference>
<feature type="domain" description="Restriction endonuclease type II-like" evidence="3">
    <location>
        <begin position="1595"/>
        <end position="1688"/>
    </location>
</feature>